<reference evidence="3 4" key="1">
    <citation type="journal article" date="2019" name="Mol. Biol. Evol.">
        <title>Blast fungal genomes show frequent chromosomal changes, gene gains and losses, and effector gene turnover.</title>
        <authorList>
            <person name="Gomez Luciano L.B."/>
            <person name="Jason Tsai I."/>
            <person name="Chuma I."/>
            <person name="Tosa Y."/>
            <person name="Chen Y.H."/>
            <person name="Li J.Y."/>
            <person name="Li M.Y."/>
            <person name="Jade Lu M.Y."/>
            <person name="Nakayashiki H."/>
            <person name="Li W.H."/>
        </authorList>
    </citation>
    <scope>NUCLEOTIDE SEQUENCE [LARGE SCALE GENOMIC DNA]</scope>
    <source>
        <strain evidence="3">MZ5-1-6</strain>
    </source>
</reference>
<feature type="region of interest" description="Disordered" evidence="1">
    <location>
        <begin position="1"/>
        <end position="20"/>
    </location>
</feature>
<evidence type="ECO:0000259" key="2">
    <source>
        <dbReference type="Pfam" id="PF00294"/>
    </source>
</evidence>
<feature type="domain" description="Carbohydrate kinase PfkB" evidence="2">
    <location>
        <begin position="369"/>
        <end position="417"/>
    </location>
</feature>
<feature type="compositionally biased region" description="Basic and acidic residues" evidence="1">
    <location>
        <begin position="1"/>
        <end position="14"/>
    </location>
</feature>
<dbReference type="Pfam" id="PF00294">
    <property type="entry name" value="PfkB"/>
    <property type="match status" value="1"/>
</dbReference>
<dbReference type="OMA" id="VIKSWNT"/>
<feature type="region of interest" description="Disordered" evidence="1">
    <location>
        <begin position="329"/>
        <end position="358"/>
    </location>
</feature>
<gene>
    <name evidence="3" type="ORF">PoMZ_01519</name>
</gene>
<feature type="compositionally biased region" description="Acidic residues" evidence="1">
    <location>
        <begin position="337"/>
        <end position="354"/>
    </location>
</feature>
<dbReference type="Gene3D" id="3.40.1190.20">
    <property type="match status" value="1"/>
</dbReference>
<organism evidence="3 4">
    <name type="scientific">Pyricularia oryzae</name>
    <name type="common">Rice blast fungus</name>
    <name type="synonym">Magnaporthe oryzae</name>
    <dbReference type="NCBI Taxonomy" id="318829"/>
    <lineage>
        <taxon>Eukaryota</taxon>
        <taxon>Fungi</taxon>
        <taxon>Dikarya</taxon>
        <taxon>Ascomycota</taxon>
        <taxon>Pezizomycotina</taxon>
        <taxon>Sordariomycetes</taxon>
        <taxon>Sordariomycetidae</taxon>
        <taxon>Magnaporthales</taxon>
        <taxon>Pyriculariaceae</taxon>
        <taxon>Pyricularia</taxon>
    </lineage>
</organism>
<evidence type="ECO:0000313" key="3">
    <source>
        <dbReference type="EMBL" id="QBZ56609.1"/>
    </source>
</evidence>
<dbReference type="SMR" id="A0A4P7N2K1"/>
<accession>A0A4P7N2K1</accession>
<evidence type="ECO:0000256" key="1">
    <source>
        <dbReference type="SAM" id="MobiDB-lite"/>
    </source>
</evidence>
<proteinExistence type="predicted"/>
<dbReference type="AlphaFoldDB" id="A0A4P7N2K1"/>
<dbReference type="Proteomes" id="UP000294847">
    <property type="component" value="Chromosome 2"/>
</dbReference>
<sequence length="456" mass="48790">MGDKDDQSREKEEGQLTASTIADDQEIDFVTLGMLIIDDIEYAPPKPPVRNVLGGAGTYAALGARLLSPAPTQSKRVGWIVDRGSDFPPQVTSQINSWQTSALLRDDPSRLTTRGWNGYDDPSDPDRRAFHYVTPKKRLTPDDLAACHPALLAAAAVHICSGPARCREVVESLRRLRRAAMGDAYRRALIVWEPVPDLCTVDELIEVTKTLPLVDVCSPNHAELASLMGDSGPGAGLTPDGEVDTDAVERSCVQLMESMPMARVAMVVRAGPSGCFVTRGGGGPRRSRGSNKGSGSGDDGCAKVVKVHGRDLQAGVDFEALFSSMMRTDDGRIARDGDDETEDEGEDAEPEVDPGVDRWLPAFFQPKDAAAGRIVDPTGGGNTFLGGLTVALARGKAVEDAAVWASVAASFAIEQIGMPSLGTDNQGFETWNGVRVPTRLDEYSKRLGLDPKGYVL</sequence>
<dbReference type="VEuPathDB" id="FungiDB:M_BR32_EuGene_00014321"/>
<dbReference type="SUPFAM" id="SSF53613">
    <property type="entry name" value="Ribokinase-like"/>
    <property type="match status" value="1"/>
</dbReference>
<evidence type="ECO:0000313" key="4">
    <source>
        <dbReference type="Proteomes" id="UP000294847"/>
    </source>
</evidence>
<dbReference type="InterPro" id="IPR011611">
    <property type="entry name" value="PfkB_dom"/>
</dbReference>
<feature type="region of interest" description="Disordered" evidence="1">
    <location>
        <begin position="277"/>
        <end position="301"/>
    </location>
</feature>
<name>A0A4P7N2K1_PYROR</name>
<dbReference type="PANTHER" id="PTHR47098">
    <property type="entry name" value="PROTEIN MAK32"/>
    <property type="match status" value="1"/>
</dbReference>
<dbReference type="EMBL" id="CP034205">
    <property type="protein sequence ID" value="QBZ56609.1"/>
    <property type="molecule type" value="Genomic_DNA"/>
</dbReference>
<dbReference type="InterPro" id="IPR029056">
    <property type="entry name" value="Ribokinase-like"/>
</dbReference>
<dbReference type="PANTHER" id="PTHR47098:SF2">
    <property type="entry name" value="PROTEIN MAK32"/>
    <property type="match status" value="1"/>
</dbReference>
<protein>
    <recommendedName>
        <fullName evidence="2">Carbohydrate kinase PfkB domain-containing protein</fullName>
    </recommendedName>
</protein>